<dbReference type="Pfam" id="PF00378">
    <property type="entry name" value="ECH_1"/>
    <property type="match status" value="1"/>
</dbReference>
<dbReference type="InterPro" id="IPR018376">
    <property type="entry name" value="Enoyl-CoA_hyd/isom_CS"/>
</dbReference>
<dbReference type="EMBL" id="ABLD01000019">
    <property type="protein sequence ID" value="EDT08312.1"/>
    <property type="molecule type" value="Genomic_DNA"/>
</dbReference>
<dbReference type="Gene3D" id="3.90.226.10">
    <property type="entry name" value="2-enoyl-CoA Hydratase, Chain A, domain 1"/>
    <property type="match status" value="1"/>
</dbReference>
<sequence length="259" mass="27405">MTSLNTEPIQFAKDGDVAVITMQFAPHNLVGKTLSEALIDNLKRAETEKARAVVIKSGLRHFSAGAEMSLFENAGARRNDVDFVGVLRAFDELPIPIISSVHGIAVGGGFEIALASDLIIAAASAKMGLVEATLGLHPLMGGVQRLIDRVGLARAKEIVLLARRHDAATLERWNVINRVVPDPELEAVTMSVAREIAAGPTVAHAATKRLASLYSNNGMRAADEGMADIADAIYRTADLQRGLDAFATTGPGSAVFEGN</sequence>
<dbReference type="AlphaFoldDB" id="B1G6E6"/>
<dbReference type="InterPro" id="IPR029045">
    <property type="entry name" value="ClpP/crotonase-like_dom_sf"/>
</dbReference>
<dbReference type="PROSITE" id="PS00166">
    <property type="entry name" value="ENOYL_COA_HYDRATASE"/>
    <property type="match status" value="1"/>
</dbReference>
<evidence type="ECO:0000256" key="1">
    <source>
        <dbReference type="ARBA" id="ARBA00005254"/>
    </source>
</evidence>
<dbReference type="Proteomes" id="UP000005045">
    <property type="component" value="Unassembled WGS sequence"/>
</dbReference>
<dbReference type="GO" id="GO:0006635">
    <property type="term" value="P:fatty acid beta-oxidation"/>
    <property type="evidence" value="ECO:0007669"/>
    <property type="project" value="TreeGrafter"/>
</dbReference>
<protein>
    <submittedName>
        <fullName evidence="3">Enoyl-CoA hydratase/isomerase</fullName>
    </submittedName>
</protein>
<dbReference type="PANTHER" id="PTHR11941">
    <property type="entry name" value="ENOYL-COA HYDRATASE-RELATED"/>
    <property type="match status" value="1"/>
</dbReference>
<comment type="similarity">
    <text evidence="1 2">Belongs to the enoyl-CoA hydratase/isomerase family.</text>
</comment>
<dbReference type="PANTHER" id="PTHR11941:SF54">
    <property type="entry name" value="ENOYL-COA HYDRATASE, MITOCHONDRIAL"/>
    <property type="match status" value="1"/>
</dbReference>
<keyword evidence="4" id="KW-1185">Reference proteome</keyword>
<dbReference type="OrthoDB" id="8452484at2"/>
<comment type="caution">
    <text evidence="3">The sequence shown here is derived from an EMBL/GenBank/DDBJ whole genome shotgun (WGS) entry which is preliminary data.</text>
</comment>
<evidence type="ECO:0000256" key="2">
    <source>
        <dbReference type="RuleBase" id="RU003707"/>
    </source>
</evidence>
<proteinExistence type="inferred from homology"/>
<dbReference type="RefSeq" id="WP_006051565.1">
    <property type="nucleotide sequence ID" value="NZ_ABLD01000019.1"/>
</dbReference>
<dbReference type="GO" id="GO:0016853">
    <property type="term" value="F:isomerase activity"/>
    <property type="evidence" value="ECO:0007669"/>
    <property type="project" value="UniProtKB-KW"/>
</dbReference>
<evidence type="ECO:0000313" key="3">
    <source>
        <dbReference type="EMBL" id="EDT08312.1"/>
    </source>
</evidence>
<gene>
    <name evidence="3" type="ORF">BgramDRAFT_4994</name>
</gene>
<accession>B1G6E6</accession>
<dbReference type="CDD" id="cd06558">
    <property type="entry name" value="crotonase-like"/>
    <property type="match status" value="1"/>
</dbReference>
<keyword evidence="3" id="KW-0413">Isomerase</keyword>
<dbReference type="SUPFAM" id="SSF52096">
    <property type="entry name" value="ClpP/crotonase"/>
    <property type="match status" value="1"/>
</dbReference>
<evidence type="ECO:0000313" key="4">
    <source>
        <dbReference type="Proteomes" id="UP000005045"/>
    </source>
</evidence>
<dbReference type="InterPro" id="IPR001753">
    <property type="entry name" value="Enoyl-CoA_hydra/iso"/>
</dbReference>
<reference evidence="3 4" key="1">
    <citation type="submission" date="2008-03" db="EMBL/GenBank/DDBJ databases">
        <title>Sequencing of the draft genome and assembly of Burkholderia graminis C4D1M.</title>
        <authorList>
            <consortium name="US DOE Joint Genome Institute (JGI-PGF)"/>
            <person name="Copeland A."/>
            <person name="Lucas S."/>
            <person name="Lapidus A."/>
            <person name="Glavina del Rio T."/>
            <person name="Dalin E."/>
            <person name="Tice H."/>
            <person name="Bruce D."/>
            <person name="Goodwin L."/>
            <person name="Pitluck S."/>
            <person name="Larimer F."/>
            <person name="Land M.L."/>
            <person name="Hauser L."/>
            <person name="Tiedje J."/>
            <person name="Richardson P."/>
        </authorList>
    </citation>
    <scope>NUCLEOTIDE SEQUENCE [LARGE SCALE GENOMIC DNA]</scope>
    <source>
        <strain evidence="4">ATCC 700544 / DSM 17151 / LMG 18924 / NCIMB 13744 / C4D1M</strain>
    </source>
</reference>
<name>B1G6E6_PARG4</name>
<organism evidence="3 4">
    <name type="scientific">Paraburkholderia graminis (strain ATCC 700544 / DSM 17151 / LMG 18924 / NCIMB 13744 / C4D1M)</name>
    <dbReference type="NCBI Taxonomy" id="396598"/>
    <lineage>
        <taxon>Bacteria</taxon>
        <taxon>Pseudomonadati</taxon>
        <taxon>Pseudomonadota</taxon>
        <taxon>Betaproteobacteria</taxon>
        <taxon>Burkholderiales</taxon>
        <taxon>Burkholderiaceae</taxon>
        <taxon>Paraburkholderia</taxon>
    </lineage>
</organism>